<reference evidence="1" key="1">
    <citation type="submission" date="2016-07" db="EMBL/GenBank/DDBJ databases">
        <authorList>
            <person name="Bretaudeau A."/>
        </authorList>
    </citation>
    <scope>NUCLEOTIDE SEQUENCE</scope>
    <source>
        <strain evidence="1">Rice</strain>
        <tissue evidence="1">Whole body</tissue>
    </source>
</reference>
<dbReference type="EMBL" id="ODYU01013029">
    <property type="protein sequence ID" value="SOQ59662.1"/>
    <property type="molecule type" value="Genomic_DNA"/>
</dbReference>
<evidence type="ECO:0000313" key="1">
    <source>
        <dbReference type="EMBL" id="SOQ59662.1"/>
    </source>
</evidence>
<sequence>MMFCFSFVANFMSRQPANISQSAIENPCSISVKENFVRLTDSFHKGLNGRLRVLPVRISPIRQLHIAE</sequence>
<gene>
    <name evidence="1" type="ORF">SFRICE_000086</name>
</gene>
<accession>A0A2H1X342</accession>
<feature type="non-terminal residue" evidence="1">
    <location>
        <position position="68"/>
    </location>
</feature>
<protein>
    <submittedName>
        <fullName evidence="1">SFRICE_000086</fullName>
    </submittedName>
</protein>
<dbReference type="AlphaFoldDB" id="A0A2H1X342"/>
<name>A0A2H1X342_SPOFR</name>
<organism evidence="1">
    <name type="scientific">Spodoptera frugiperda</name>
    <name type="common">Fall armyworm</name>
    <dbReference type="NCBI Taxonomy" id="7108"/>
    <lineage>
        <taxon>Eukaryota</taxon>
        <taxon>Metazoa</taxon>
        <taxon>Ecdysozoa</taxon>
        <taxon>Arthropoda</taxon>
        <taxon>Hexapoda</taxon>
        <taxon>Insecta</taxon>
        <taxon>Pterygota</taxon>
        <taxon>Neoptera</taxon>
        <taxon>Endopterygota</taxon>
        <taxon>Lepidoptera</taxon>
        <taxon>Glossata</taxon>
        <taxon>Ditrysia</taxon>
        <taxon>Noctuoidea</taxon>
        <taxon>Noctuidae</taxon>
        <taxon>Amphipyrinae</taxon>
        <taxon>Spodoptera</taxon>
    </lineage>
</organism>
<proteinExistence type="predicted"/>